<dbReference type="SUPFAM" id="SSF102712">
    <property type="entry name" value="JAB1/MPN domain"/>
    <property type="match status" value="1"/>
</dbReference>
<dbReference type="InterPro" id="IPR020891">
    <property type="entry name" value="UPF0758_CS"/>
</dbReference>
<dbReference type="CDD" id="cd08071">
    <property type="entry name" value="MPN_DUF2466"/>
    <property type="match status" value="1"/>
</dbReference>
<name>A0A371RK83_9PROT</name>
<proteinExistence type="inferred from homology"/>
<keyword evidence="5" id="KW-0482">Metalloprotease</keyword>
<keyword evidence="1" id="KW-0645">Protease</keyword>
<dbReference type="Pfam" id="PF20582">
    <property type="entry name" value="UPF0758_N"/>
    <property type="match status" value="1"/>
</dbReference>
<gene>
    <name evidence="8" type="ORF">DX908_11735</name>
</gene>
<dbReference type="NCBIfam" id="TIGR00608">
    <property type="entry name" value="radc"/>
    <property type="match status" value="1"/>
</dbReference>
<keyword evidence="3" id="KW-0378">Hydrolase</keyword>
<dbReference type="FunCoup" id="A0A371RK83">
    <property type="interactions" value="189"/>
</dbReference>
<dbReference type="InterPro" id="IPR046778">
    <property type="entry name" value="UPF0758_N"/>
</dbReference>
<dbReference type="EMBL" id="QUQO01000001">
    <property type="protein sequence ID" value="RFB05878.1"/>
    <property type="molecule type" value="Genomic_DNA"/>
</dbReference>
<comment type="similarity">
    <text evidence="6">Belongs to the UPF0758 family.</text>
</comment>
<dbReference type="PANTHER" id="PTHR30471:SF3">
    <property type="entry name" value="UPF0758 PROTEIN YEES-RELATED"/>
    <property type="match status" value="1"/>
</dbReference>
<dbReference type="InterPro" id="IPR037518">
    <property type="entry name" value="MPN"/>
</dbReference>
<keyword evidence="4" id="KW-0862">Zinc</keyword>
<dbReference type="InterPro" id="IPR025657">
    <property type="entry name" value="RadC_JAB"/>
</dbReference>
<evidence type="ECO:0000256" key="4">
    <source>
        <dbReference type="ARBA" id="ARBA00022833"/>
    </source>
</evidence>
<evidence type="ECO:0000256" key="5">
    <source>
        <dbReference type="ARBA" id="ARBA00023049"/>
    </source>
</evidence>
<organism evidence="8 9">
    <name type="scientific">Parvularcula marina</name>
    <dbReference type="NCBI Taxonomy" id="2292771"/>
    <lineage>
        <taxon>Bacteria</taxon>
        <taxon>Pseudomonadati</taxon>
        <taxon>Pseudomonadota</taxon>
        <taxon>Alphaproteobacteria</taxon>
        <taxon>Parvularculales</taxon>
        <taxon>Parvularculaceae</taxon>
        <taxon>Parvularcula</taxon>
    </lineage>
</organism>
<dbReference type="PANTHER" id="PTHR30471">
    <property type="entry name" value="DNA REPAIR PROTEIN RADC"/>
    <property type="match status" value="1"/>
</dbReference>
<dbReference type="Proteomes" id="UP000264589">
    <property type="component" value="Unassembled WGS sequence"/>
</dbReference>
<evidence type="ECO:0000313" key="8">
    <source>
        <dbReference type="EMBL" id="RFB05878.1"/>
    </source>
</evidence>
<dbReference type="GO" id="GO:0046872">
    <property type="term" value="F:metal ion binding"/>
    <property type="evidence" value="ECO:0007669"/>
    <property type="project" value="UniProtKB-KW"/>
</dbReference>
<evidence type="ECO:0000256" key="1">
    <source>
        <dbReference type="ARBA" id="ARBA00022670"/>
    </source>
</evidence>
<evidence type="ECO:0000256" key="6">
    <source>
        <dbReference type="RuleBase" id="RU003797"/>
    </source>
</evidence>
<dbReference type="GO" id="GO:0008237">
    <property type="term" value="F:metallopeptidase activity"/>
    <property type="evidence" value="ECO:0007669"/>
    <property type="project" value="UniProtKB-KW"/>
</dbReference>
<dbReference type="AlphaFoldDB" id="A0A371RK83"/>
<keyword evidence="9" id="KW-1185">Reference proteome</keyword>
<dbReference type="NCBIfam" id="NF000642">
    <property type="entry name" value="PRK00024.1"/>
    <property type="match status" value="1"/>
</dbReference>
<dbReference type="RefSeq" id="WP_116392510.1">
    <property type="nucleotide sequence ID" value="NZ_QUQO01000001.1"/>
</dbReference>
<evidence type="ECO:0000256" key="2">
    <source>
        <dbReference type="ARBA" id="ARBA00022723"/>
    </source>
</evidence>
<comment type="caution">
    <text evidence="8">The sequence shown here is derived from an EMBL/GenBank/DDBJ whole genome shotgun (WGS) entry which is preliminary data.</text>
</comment>
<keyword evidence="2" id="KW-0479">Metal-binding</keyword>
<evidence type="ECO:0000256" key="3">
    <source>
        <dbReference type="ARBA" id="ARBA00022801"/>
    </source>
</evidence>
<protein>
    <submittedName>
        <fullName evidence="8">JAB domain-containing protein</fullName>
    </submittedName>
</protein>
<evidence type="ECO:0000313" key="9">
    <source>
        <dbReference type="Proteomes" id="UP000264589"/>
    </source>
</evidence>
<sequence length="239" mass="26291">MTKDVIDASSPAGHRARLRERFRRAGADGLQDYEILELILFNGIPRRDVKPLAKALLQTFGTVADVLSAPRERLLEIKVKLADGKTLGMGERAADEFALVRAASLQLSQANVLNRPVLSSWQALLDYCQAAVAYEPIEQFRILFLNHKNALIADEKQQTGTVNHTPVYPREVVKRALELHASAIILVHNHPSGDPTPSQADIQMTDQIVEAAKAVGVSVHDHLVIGRGSHVSFRTLGFL</sequence>
<dbReference type="PROSITE" id="PS01302">
    <property type="entry name" value="UPF0758"/>
    <property type="match status" value="1"/>
</dbReference>
<dbReference type="GO" id="GO:0006508">
    <property type="term" value="P:proteolysis"/>
    <property type="evidence" value="ECO:0007669"/>
    <property type="project" value="UniProtKB-KW"/>
</dbReference>
<accession>A0A371RK83</accession>
<dbReference type="Gene3D" id="3.40.140.10">
    <property type="entry name" value="Cytidine Deaminase, domain 2"/>
    <property type="match status" value="1"/>
</dbReference>
<evidence type="ECO:0000259" key="7">
    <source>
        <dbReference type="PROSITE" id="PS50249"/>
    </source>
</evidence>
<dbReference type="InParanoid" id="A0A371RK83"/>
<dbReference type="OrthoDB" id="9804482at2"/>
<dbReference type="PROSITE" id="PS50249">
    <property type="entry name" value="MPN"/>
    <property type="match status" value="1"/>
</dbReference>
<dbReference type="Pfam" id="PF04002">
    <property type="entry name" value="RadC"/>
    <property type="match status" value="1"/>
</dbReference>
<reference evidence="8 9" key="1">
    <citation type="submission" date="2018-08" db="EMBL/GenBank/DDBJ databases">
        <title>Parvularcula sp. SM1705, isolated from surface water of the South Sea China.</title>
        <authorList>
            <person name="Sun L."/>
        </authorList>
    </citation>
    <scope>NUCLEOTIDE SEQUENCE [LARGE SCALE GENOMIC DNA]</scope>
    <source>
        <strain evidence="8 9">SM1705</strain>
    </source>
</reference>
<feature type="domain" description="MPN" evidence="7">
    <location>
        <begin position="117"/>
        <end position="239"/>
    </location>
</feature>
<dbReference type="InterPro" id="IPR001405">
    <property type="entry name" value="UPF0758"/>
</dbReference>